<feature type="transmembrane region" description="Helical" evidence="6">
    <location>
        <begin position="340"/>
        <end position="363"/>
    </location>
</feature>
<evidence type="ECO:0000256" key="1">
    <source>
        <dbReference type="ARBA" id="ARBA00004651"/>
    </source>
</evidence>
<dbReference type="InterPro" id="IPR036259">
    <property type="entry name" value="MFS_trans_sf"/>
</dbReference>
<dbReference type="EMBL" id="CP045272">
    <property type="protein sequence ID" value="QJX76587.1"/>
    <property type="molecule type" value="Genomic_DNA"/>
</dbReference>
<evidence type="ECO:0000256" key="3">
    <source>
        <dbReference type="ARBA" id="ARBA00022692"/>
    </source>
</evidence>
<reference evidence="8 9" key="1">
    <citation type="submission" date="2019-10" db="EMBL/GenBank/DDBJ databases">
        <title>Complete genome sequences for adaption low water activity.</title>
        <authorList>
            <person name="Zhao L."/>
            <person name="Zhong J."/>
        </authorList>
    </citation>
    <scope>NUCLEOTIDE SEQUENCE [LARGE SCALE GENOMIC DNA]</scope>
    <source>
        <strain evidence="8 9">FDU301</strain>
    </source>
</reference>
<feature type="transmembrane region" description="Helical" evidence="6">
    <location>
        <begin position="307"/>
        <end position="333"/>
    </location>
</feature>
<feature type="transmembrane region" description="Helical" evidence="6">
    <location>
        <begin position="99"/>
        <end position="116"/>
    </location>
</feature>
<dbReference type="InterPro" id="IPR011701">
    <property type="entry name" value="MFS"/>
</dbReference>
<feature type="domain" description="Major facilitator superfamily (MFS) profile" evidence="7">
    <location>
        <begin position="12"/>
        <end position="406"/>
    </location>
</feature>
<evidence type="ECO:0000256" key="2">
    <source>
        <dbReference type="ARBA" id="ARBA00022448"/>
    </source>
</evidence>
<keyword evidence="4 6" id="KW-1133">Transmembrane helix</keyword>
<feature type="transmembrane region" description="Helical" evidence="6">
    <location>
        <begin position="283"/>
        <end position="301"/>
    </location>
</feature>
<dbReference type="RefSeq" id="WP_171776943.1">
    <property type="nucleotide sequence ID" value="NZ_CP045272.1"/>
</dbReference>
<dbReference type="PANTHER" id="PTHR23527:SF1">
    <property type="entry name" value="BLL3282 PROTEIN"/>
    <property type="match status" value="1"/>
</dbReference>
<protein>
    <submittedName>
        <fullName evidence="8">MFS transporter</fullName>
    </submittedName>
</protein>
<feature type="transmembrane region" description="Helical" evidence="6">
    <location>
        <begin position="214"/>
        <end position="235"/>
    </location>
</feature>
<keyword evidence="2" id="KW-0813">Transport</keyword>
<organism evidence="8 9">
    <name type="scientific">Priestia megaterium</name>
    <name type="common">Bacillus megaterium</name>
    <dbReference type="NCBI Taxonomy" id="1404"/>
    <lineage>
        <taxon>Bacteria</taxon>
        <taxon>Bacillati</taxon>
        <taxon>Bacillota</taxon>
        <taxon>Bacilli</taxon>
        <taxon>Bacillales</taxon>
        <taxon>Bacillaceae</taxon>
        <taxon>Priestia</taxon>
    </lineage>
</organism>
<keyword evidence="3 6" id="KW-0812">Transmembrane</keyword>
<evidence type="ECO:0000259" key="7">
    <source>
        <dbReference type="PROSITE" id="PS50850"/>
    </source>
</evidence>
<feature type="transmembrane region" description="Helical" evidence="6">
    <location>
        <begin position="369"/>
        <end position="391"/>
    </location>
</feature>
<dbReference type="Gene3D" id="1.20.1250.20">
    <property type="entry name" value="MFS general substrate transporter like domains"/>
    <property type="match status" value="2"/>
</dbReference>
<feature type="transmembrane region" description="Helical" evidence="6">
    <location>
        <begin position="12"/>
        <end position="37"/>
    </location>
</feature>
<evidence type="ECO:0000313" key="9">
    <source>
        <dbReference type="Proteomes" id="UP000501076"/>
    </source>
</evidence>
<dbReference type="PROSITE" id="PS50850">
    <property type="entry name" value="MFS"/>
    <property type="match status" value="1"/>
</dbReference>
<evidence type="ECO:0000256" key="5">
    <source>
        <dbReference type="ARBA" id="ARBA00023136"/>
    </source>
</evidence>
<sequence length="406" mass="44846">MSRQKASYKWMILFVATLSQACATFVTYGVGPLAAFWQRLYDLSQFQTGLLVSSVQIGPIFSMLLFGNWMDQYGERWLVGGGSILLGISMLFAYSADHYLYLTGVLLAAGVWYGTAQPGGSKAVVKWFPSHHRGLAMGIRQTGIPIGGAVASATLPLLFYQYGWHGAVLVQAAAAIGGGLLFFVFYREQASSSEKKETFTLRQKIKRISQDKTLYPLFFVGVSMISLQMIIVAHFMSYLTKAIKMDFASAGIMLSITLLGGMVGRIVLAWVSDYVYNGNRRTPLQVTVWIAAGLIIAISYIGFTLPFWLLTAVCFSLGFFAIGWFSLFIVLIAEKADDRFIGLTVSIALTLNQFAIVLAPIWFGLLVDWLRSYALAFSTVACFIACGGIWLKKERVHSFLNKNVTK</sequence>
<feature type="transmembrane region" description="Helical" evidence="6">
    <location>
        <begin position="49"/>
        <end position="70"/>
    </location>
</feature>
<accession>A0A6M6DWT3</accession>
<dbReference type="GO" id="GO:0005886">
    <property type="term" value="C:plasma membrane"/>
    <property type="evidence" value="ECO:0007669"/>
    <property type="project" value="UniProtKB-SubCell"/>
</dbReference>
<comment type="subcellular location">
    <subcellularLocation>
        <location evidence="1">Cell membrane</location>
        <topology evidence="1">Multi-pass membrane protein</topology>
    </subcellularLocation>
</comment>
<proteinExistence type="predicted"/>
<feature type="transmembrane region" description="Helical" evidence="6">
    <location>
        <begin position="166"/>
        <end position="186"/>
    </location>
</feature>
<dbReference type="AlphaFoldDB" id="A0A6M6DWT3"/>
<dbReference type="Proteomes" id="UP000501076">
    <property type="component" value="Chromosome"/>
</dbReference>
<dbReference type="SUPFAM" id="SSF103473">
    <property type="entry name" value="MFS general substrate transporter"/>
    <property type="match status" value="1"/>
</dbReference>
<dbReference type="PROSITE" id="PS51257">
    <property type="entry name" value="PROKAR_LIPOPROTEIN"/>
    <property type="match status" value="1"/>
</dbReference>
<feature type="transmembrane region" description="Helical" evidence="6">
    <location>
        <begin position="77"/>
        <end position="93"/>
    </location>
</feature>
<evidence type="ECO:0000256" key="6">
    <source>
        <dbReference type="SAM" id="Phobius"/>
    </source>
</evidence>
<dbReference type="InterPro" id="IPR052952">
    <property type="entry name" value="MFS-Transporter"/>
</dbReference>
<dbReference type="GO" id="GO:0022857">
    <property type="term" value="F:transmembrane transporter activity"/>
    <property type="evidence" value="ECO:0007669"/>
    <property type="project" value="InterPro"/>
</dbReference>
<dbReference type="Pfam" id="PF07690">
    <property type="entry name" value="MFS_1"/>
    <property type="match status" value="1"/>
</dbReference>
<evidence type="ECO:0000313" key="8">
    <source>
        <dbReference type="EMBL" id="QJX76587.1"/>
    </source>
</evidence>
<dbReference type="PANTHER" id="PTHR23527">
    <property type="entry name" value="BLL3282 PROTEIN"/>
    <property type="match status" value="1"/>
</dbReference>
<feature type="transmembrane region" description="Helical" evidence="6">
    <location>
        <begin position="137"/>
        <end position="160"/>
    </location>
</feature>
<dbReference type="InterPro" id="IPR020846">
    <property type="entry name" value="MFS_dom"/>
</dbReference>
<name>A0A6M6DWT3_PRIMG</name>
<dbReference type="CDD" id="cd17475">
    <property type="entry name" value="MFS_MT3072_like"/>
    <property type="match status" value="1"/>
</dbReference>
<gene>
    <name evidence="8" type="ORF">FDZ14_10445</name>
</gene>
<evidence type="ECO:0000256" key="4">
    <source>
        <dbReference type="ARBA" id="ARBA00022989"/>
    </source>
</evidence>
<keyword evidence="5 6" id="KW-0472">Membrane</keyword>
<feature type="transmembrane region" description="Helical" evidence="6">
    <location>
        <begin position="247"/>
        <end position="271"/>
    </location>
</feature>